<evidence type="ECO:0000313" key="3">
    <source>
        <dbReference type="Proteomes" id="UP000799436"/>
    </source>
</evidence>
<dbReference type="EMBL" id="ML995960">
    <property type="protein sequence ID" value="KAF2763820.1"/>
    <property type="molecule type" value="Genomic_DNA"/>
</dbReference>
<feature type="region of interest" description="Disordered" evidence="1">
    <location>
        <begin position="443"/>
        <end position="506"/>
    </location>
</feature>
<reference evidence="2" key="1">
    <citation type="journal article" date="2020" name="Stud. Mycol.">
        <title>101 Dothideomycetes genomes: a test case for predicting lifestyles and emergence of pathogens.</title>
        <authorList>
            <person name="Haridas S."/>
            <person name="Albert R."/>
            <person name="Binder M."/>
            <person name="Bloem J."/>
            <person name="Labutti K."/>
            <person name="Salamov A."/>
            <person name="Andreopoulos B."/>
            <person name="Baker S."/>
            <person name="Barry K."/>
            <person name="Bills G."/>
            <person name="Bluhm B."/>
            <person name="Cannon C."/>
            <person name="Castanera R."/>
            <person name="Culley D."/>
            <person name="Daum C."/>
            <person name="Ezra D."/>
            <person name="Gonzalez J."/>
            <person name="Henrissat B."/>
            <person name="Kuo A."/>
            <person name="Liang C."/>
            <person name="Lipzen A."/>
            <person name="Lutzoni F."/>
            <person name="Magnuson J."/>
            <person name="Mondo S."/>
            <person name="Nolan M."/>
            <person name="Ohm R."/>
            <person name="Pangilinan J."/>
            <person name="Park H.-J."/>
            <person name="Ramirez L."/>
            <person name="Alfaro M."/>
            <person name="Sun H."/>
            <person name="Tritt A."/>
            <person name="Yoshinaga Y."/>
            <person name="Zwiers L.-H."/>
            <person name="Turgeon B."/>
            <person name="Goodwin S."/>
            <person name="Spatafora J."/>
            <person name="Crous P."/>
            <person name="Grigoriev I."/>
        </authorList>
    </citation>
    <scope>NUCLEOTIDE SEQUENCE</scope>
    <source>
        <strain evidence="2">CBS 116005</strain>
    </source>
</reference>
<feature type="compositionally biased region" description="Basic and acidic residues" evidence="1">
    <location>
        <begin position="471"/>
        <end position="498"/>
    </location>
</feature>
<feature type="compositionally biased region" description="Basic residues" evidence="1">
    <location>
        <begin position="331"/>
        <end position="340"/>
    </location>
</feature>
<sequence length="506" mass="55643">MYGAGKIPDTWFDKVPGGFYKSKDGKTVKVTSKDGSGLGTTGSGASGKNRRRSTGERRRGDSAYDDYYDGDGNHKSARRRGGGVRDSYDGGVDDDYYSGDDRRRRRNHSSTRRRKSVDDDRYGYDDGFGREQRYDSVYGDAQQLGARPTYPASQGQPYSNQYSHTAAKAAGGAAAAGMNSLRSPPFPHTQPNSASLASPPPSSAGRSGLANGYVPYSNIYGQPQGQQQSLSQQFSPPPSESHLGSVQPTPYNQMAPPVAPQQFHQNPNAQGAAAVAGAAMQEQNGYFYDRGYDRGYNPRYDERYQEPAYEPRHDDRYRYDDQGRPYDSHSPRRHRSRRRDRSPSYDSYDREDRKPRPQRREDDTRRIKSAGGTRGKSMQRIKEQIDKSFDTSQKGLGYGLVGALAGGFAGNGLGKGPIPTAIGAALGGGLANAFEARERYVPPGYQPAPVYPSPPVTVDPRRPLNAQLMGRGRDRDADRAASSEPRRKDQPGAKRDARPVNGYYSD</sequence>
<dbReference type="OrthoDB" id="3800349at2759"/>
<proteinExistence type="predicted"/>
<protein>
    <recommendedName>
        <fullName evidence="4">Glycine zipper 2TM domain-containing protein</fullName>
    </recommendedName>
</protein>
<evidence type="ECO:0000256" key="1">
    <source>
        <dbReference type="SAM" id="MobiDB-lite"/>
    </source>
</evidence>
<organism evidence="2 3">
    <name type="scientific">Teratosphaeria nubilosa</name>
    <dbReference type="NCBI Taxonomy" id="161662"/>
    <lineage>
        <taxon>Eukaryota</taxon>
        <taxon>Fungi</taxon>
        <taxon>Dikarya</taxon>
        <taxon>Ascomycota</taxon>
        <taxon>Pezizomycotina</taxon>
        <taxon>Dothideomycetes</taxon>
        <taxon>Dothideomycetidae</taxon>
        <taxon>Mycosphaerellales</taxon>
        <taxon>Teratosphaeriaceae</taxon>
        <taxon>Teratosphaeria</taxon>
    </lineage>
</organism>
<evidence type="ECO:0008006" key="4">
    <source>
        <dbReference type="Google" id="ProtNLM"/>
    </source>
</evidence>
<feature type="compositionally biased region" description="Basic and acidic residues" evidence="1">
    <location>
        <begin position="116"/>
        <end position="134"/>
    </location>
</feature>
<dbReference type="AlphaFoldDB" id="A0A6G1KTT8"/>
<feature type="compositionally biased region" description="Basic and acidic residues" evidence="1">
    <location>
        <begin position="299"/>
        <end position="330"/>
    </location>
</feature>
<gene>
    <name evidence="2" type="ORF">EJ03DRAFT_356314</name>
</gene>
<dbReference type="Proteomes" id="UP000799436">
    <property type="component" value="Unassembled WGS sequence"/>
</dbReference>
<feature type="compositionally biased region" description="Pro residues" evidence="1">
    <location>
        <begin position="444"/>
        <end position="457"/>
    </location>
</feature>
<feature type="compositionally biased region" description="Low complexity" evidence="1">
    <location>
        <begin position="166"/>
        <end position="177"/>
    </location>
</feature>
<feature type="region of interest" description="Disordered" evidence="1">
    <location>
        <begin position="288"/>
        <end position="381"/>
    </location>
</feature>
<feature type="compositionally biased region" description="Gly residues" evidence="1">
    <location>
        <begin position="36"/>
        <end position="45"/>
    </location>
</feature>
<accession>A0A6G1KTT8</accession>
<feature type="compositionally biased region" description="Polar residues" evidence="1">
    <location>
        <begin position="242"/>
        <end position="252"/>
    </location>
</feature>
<feature type="region of interest" description="Disordered" evidence="1">
    <location>
        <begin position="22"/>
        <end position="276"/>
    </location>
</feature>
<feature type="compositionally biased region" description="Low complexity" evidence="1">
    <location>
        <begin position="222"/>
        <end position="234"/>
    </location>
</feature>
<feature type="compositionally biased region" description="Basic and acidic residues" evidence="1">
    <location>
        <begin position="341"/>
        <end position="366"/>
    </location>
</feature>
<feature type="compositionally biased region" description="Basic residues" evidence="1">
    <location>
        <begin position="103"/>
        <end position="115"/>
    </location>
</feature>
<feature type="compositionally biased region" description="Polar residues" evidence="1">
    <location>
        <begin position="151"/>
        <end position="164"/>
    </location>
</feature>
<feature type="compositionally biased region" description="Basic and acidic residues" evidence="1">
    <location>
        <begin position="53"/>
        <end position="62"/>
    </location>
</feature>
<name>A0A6G1KTT8_9PEZI</name>
<evidence type="ECO:0000313" key="2">
    <source>
        <dbReference type="EMBL" id="KAF2763820.1"/>
    </source>
</evidence>
<feature type="compositionally biased region" description="Low complexity" evidence="1">
    <location>
        <begin position="191"/>
        <end position="210"/>
    </location>
</feature>
<keyword evidence="3" id="KW-1185">Reference proteome</keyword>